<evidence type="ECO:0000256" key="1">
    <source>
        <dbReference type="ARBA" id="ARBA00004141"/>
    </source>
</evidence>
<feature type="transmembrane region" description="Helical" evidence="7">
    <location>
        <begin position="289"/>
        <end position="308"/>
    </location>
</feature>
<dbReference type="PANTHER" id="PTHR12266">
    <property type="entry name" value="NA+/CA2+ K+ INDEPENDENT EXCHANGER"/>
    <property type="match status" value="1"/>
</dbReference>
<reference evidence="9 10" key="1">
    <citation type="submission" date="2011-08" db="EMBL/GenBank/DDBJ databases">
        <authorList>
            <person name="Liu Z.J."/>
            <person name="Shi F.L."/>
            <person name="Lu J.Q."/>
            <person name="Li M."/>
            <person name="Wang Z.L."/>
        </authorList>
    </citation>
    <scope>NUCLEOTIDE SEQUENCE [LARGE SCALE GENOMIC DNA]</scope>
    <source>
        <strain evidence="9 10">USNM 41457</strain>
    </source>
</reference>
<keyword evidence="10" id="KW-1185">Reference proteome</keyword>
<dbReference type="GO" id="GO:0008324">
    <property type="term" value="F:monoatomic cation transmembrane transporter activity"/>
    <property type="evidence" value="ECO:0007669"/>
    <property type="project" value="TreeGrafter"/>
</dbReference>
<feature type="transmembrane region" description="Helical" evidence="7">
    <location>
        <begin position="239"/>
        <end position="258"/>
    </location>
</feature>
<feature type="transmembrane region" description="Helical" evidence="7">
    <location>
        <begin position="398"/>
        <end position="416"/>
    </location>
</feature>
<evidence type="ECO:0000256" key="6">
    <source>
        <dbReference type="ARBA" id="ARBA00023136"/>
    </source>
</evidence>
<feature type="transmembrane region" description="Helical" evidence="7">
    <location>
        <begin position="119"/>
        <end position="139"/>
    </location>
</feature>
<feature type="transmembrane region" description="Helical" evidence="7">
    <location>
        <begin position="145"/>
        <end position="163"/>
    </location>
</feature>
<dbReference type="EMBL" id="AFBI03000008">
    <property type="protein sequence ID" value="EJW05211.1"/>
    <property type="molecule type" value="Genomic_DNA"/>
</dbReference>
<reference evidence="10" key="2">
    <citation type="submission" date="2015-07" db="EMBL/GenBank/DDBJ databases">
        <title>Contrasting host-pathogen interactions and genome evolution in two generalist and specialist microsporidian pathogens of mosquitoes.</title>
        <authorList>
            <consortium name="The Broad Institute Genomics Platform"/>
            <consortium name="The Broad Institute Genome Sequencing Center for Infectious Disease"/>
            <person name="Cuomo C.A."/>
            <person name="Sanscrainte N.D."/>
            <person name="Goldberg J.M."/>
            <person name="Heiman D."/>
            <person name="Young S."/>
            <person name="Zeng Q."/>
            <person name="Becnel J.J."/>
            <person name="Birren B.W."/>
        </authorList>
    </citation>
    <scope>NUCLEOTIDE SEQUENCE [LARGE SCALE GENOMIC DNA]</scope>
    <source>
        <strain evidence="10">USNM 41457</strain>
    </source>
</reference>
<accession>J9DBV8</accession>
<evidence type="ECO:0000256" key="4">
    <source>
        <dbReference type="ARBA" id="ARBA00022692"/>
    </source>
</evidence>
<dbReference type="AlphaFoldDB" id="J9DBV8"/>
<feature type="transmembrane region" description="Helical" evidence="7">
    <location>
        <begin position="265"/>
        <end position="283"/>
    </location>
</feature>
<evidence type="ECO:0000256" key="3">
    <source>
        <dbReference type="ARBA" id="ARBA00022448"/>
    </source>
</evidence>
<dbReference type="Pfam" id="PF01699">
    <property type="entry name" value="Na_Ca_ex"/>
    <property type="match status" value="2"/>
</dbReference>
<keyword evidence="5 7" id="KW-1133">Transmembrane helix</keyword>
<dbReference type="PANTHER" id="PTHR12266:SF0">
    <property type="entry name" value="MITOCHONDRIAL SODIUM_CALCIUM EXCHANGER PROTEIN"/>
    <property type="match status" value="1"/>
</dbReference>
<organism evidence="9 10">
    <name type="scientific">Edhazardia aedis (strain USNM 41457)</name>
    <name type="common">Microsporidian parasite</name>
    <dbReference type="NCBI Taxonomy" id="1003232"/>
    <lineage>
        <taxon>Eukaryota</taxon>
        <taxon>Fungi</taxon>
        <taxon>Fungi incertae sedis</taxon>
        <taxon>Microsporidia</taxon>
        <taxon>Edhazardia</taxon>
    </lineage>
</organism>
<keyword evidence="3" id="KW-0813">Transport</keyword>
<feature type="transmembrane region" description="Helical" evidence="7">
    <location>
        <begin position="83"/>
        <end position="107"/>
    </location>
</feature>
<name>J9DBV8_EDHAE</name>
<comment type="caution">
    <text evidence="9">The sequence shown here is derived from an EMBL/GenBank/DDBJ whole genome shotgun (WGS) entry which is preliminary data.</text>
</comment>
<dbReference type="Gene3D" id="1.20.1420.30">
    <property type="entry name" value="NCX, central ion-binding region"/>
    <property type="match status" value="2"/>
</dbReference>
<dbReference type="HOGENOM" id="CLU_606943_0_0_1"/>
<keyword evidence="4 7" id="KW-0812">Transmembrane</keyword>
<evidence type="ECO:0000259" key="8">
    <source>
        <dbReference type="Pfam" id="PF01699"/>
    </source>
</evidence>
<comment type="subcellular location">
    <subcellularLocation>
        <location evidence="1">Membrane</location>
        <topology evidence="1">Multi-pass membrane protein</topology>
    </subcellularLocation>
</comment>
<evidence type="ECO:0000256" key="2">
    <source>
        <dbReference type="ARBA" id="ARBA00008170"/>
    </source>
</evidence>
<proteinExistence type="inferred from homology"/>
<evidence type="ECO:0000313" key="9">
    <source>
        <dbReference type="EMBL" id="EJW05211.1"/>
    </source>
</evidence>
<keyword evidence="6 7" id="KW-0472">Membrane</keyword>
<feature type="domain" description="Sodium/calcium exchanger membrane region" evidence="8">
    <location>
        <begin position="294"/>
        <end position="443"/>
    </location>
</feature>
<feature type="transmembrane region" description="Helical" evidence="7">
    <location>
        <begin position="17"/>
        <end position="34"/>
    </location>
</feature>
<dbReference type="VEuPathDB" id="MicrosporidiaDB:EDEG_00676"/>
<evidence type="ECO:0000313" key="10">
    <source>
        <dbReference type="Proteomes" id="UP000003163"/>
    </source>
</evidence>
<evidence type="ECO:0000256" key="7">
    <source>
        <dbReference type="SAM" id="Phobius"/>
    </source>
</evidence>
<feature type="transmembrane region" description="Helical" evidence="7">
    <location>
        <begin position="55"/>
        <end position="77"/>
    </location>
</feature>
<dbReference type="InterPro" id="IPR004837">
    <property type="entry name" value="NaCa_Exmemb"/>
</dbReference>
<dbReference type="STRING" id="1003232.J9DBV8"/>
<dbReference type="OMA" id="FIRIAMA"/>
<comment type="similarity">
    <text evidence="2">Belongs to the Ca(2+):cation antiporter (CaCA) (TC 2.A.19) family.</text>
</comment>
<evidence type="ECO:0000256" key="5">
    <source>
        <dbReference type="ARBA" id="ARBA00022989"/>
    </source>
</evidence>
<dbReference type="OrthoDB" id="407410at2759"/>
<dbReference type="InParanoid" id="J9DBV8"/>
<dbReference type="InterPro" id="IPR044880">
    <property type="entry name" value="NCX_ion-bd_dom_sf"/>
</dbReference>
<feature type="domain" description="Sodium/calcium exchanger membrane region" evidence="8">
    <location>
        <begin position="21"/>
        <end position="163"/>
    </location>
</feature>
<dbReference type="Proteomes" id="UP000003163">
    <property type="component" value="Unassembled WGS sequence"/>
</dbReference>
<dbReference type="GO" id="GO:0016020">
    <property type="term" value="C:membrane"/>
    <property type="evidence" value="ECO:0007669"/>
    <property type="project" value="UniProtKB-SubCell"/>
</dbReference>
<gene>
    <name evidence="9" type="ORF">EDEG_00676</name>
</gene>
<sequence>MKIEIFSDFKSDSVKNTLYLGYLILNIFIGRCITNKYCIPIIHEMSKLLNWNSSITGLAIMNLGNCIPSIIANFFVIDKFKDITPLVTGCSGSFMFMITICLGFVILSTRKMRYVSIDVFYRYIIIMGACYVLLLSLFTFKEIGIFVPIGMLIWYFLFLLYSFKTSSSVTDNIESIQCDDLNQNFDDSTSPNFQRRRFYLFFMKPIKQILKFVDLMLGVVFDSAILYEREGAMKKQRILSSFISPIMNFLVFIIRFELVINFRTLGLWVLAMSTMGILLFLIIKKKTFKLFQLIYTFVASCLYISLVCKEIGDGVIYYAKIYNISPIMVTSVVMGALNSLPDMFSCILGAKNGLFKTAVCSCLSSSMNDVLLRIGSCLLVLKYKYGEITNYSWTEQPYITALVMIPLTIIVIIINYEIRNNKLESELAYSLVIIYFIYVMLTYIIENPFLI</sequence>
<dbReference type="InterPro" id="IPR051359">
    <property type="entry name" value="CaCA_antiporter"/>
</dbReference>
<protein>
    <recommendedName>
        <fullName evidence="8">Sodium/calcium exchanger membrane region domain-containing protein</fullName>
    </recommendedName>
</protein>
<feature type="transmembrane region" description="Helical" evidence="7">
    <location>
        <begin position="428"/>
        <end position="445"/>
    </location>
</feature>